<accession>A0A7W5ZX50</accession>
<sequence length="98" mass="10325">MSGLSALSIKRPAADAADNPPRGPRVADTIDAPVTSPVHELQDQLQRLNAAEPYSPGAQVATKAPGWLRVSLPLGMSIILWAGILWATGALRMIGLMD</sequence>
<evidence type="ECO:0000256" key="2">
    <source>
        <dbReference type="SAM" id="Phobius"/>
    </source>
</evidence>
<organism evidence="3 4">
    <name type="scientific">Novosphingobium hassiacum</name>
    <dbReference type="NCBI Taxonomy" id="173676"/>
    <lineage>
        <taxon>Bacteria</taxon>
        <taxon>Pseudomonadati</taxon>
        <taxon>Pseudomonadota</taxon>
        <taxon>Alphaproteobacteria</taxon>
        <taxon>Sphingomonadales</taxon>
        <taxon>Sphingomonadaceae</taxon>
        <taxon>Novosphingobium</taxon>
    </lineage>
</organism>
<protein>
    <submittedName>
        <fullName evidence="3">Uncharacterized protein</fullName>
    </submittedName>
</protein>
<name>A0A7W5ZX50_9SPHN</name>
<evidence type="ECO:0000313" key="3">
    <source>
        <dbReference type="EMBL" id="MBB3860743.1"/>
    </source>
</evidence>
<keyword evidence="2" id="KW-1133">Transmembrane helix</keyword>
<proteinExistence type="predicted"/>
<comment type="caution">
    <text evidence="3">The sequence shown here is derived from an EMBL/GenBank/DDBJ whole genome shotgun (WGS) entry which is preliminary data.</text>
</comment>
<keyword evidence="2" id="KW-0472">Membrane</keyword>
<evidence type="ECO:0000256" key="1">
    <source>
        <dbReference type="SAM" id="MobiDB-lite"/>
    </source>
</evidence>
<feature type="region of interest" description="Disordered" evidence="1">
    <location>
        <begin position="1"/>
        <end position="33"/>
    </location>
</feature>
<keyword evidence="4" id="KW-1185">Reference proteome</keyword>
<evidence type="ECO:0000313" key="4">
    <source>
        <dbReference type="Proteomes" id="UP000562395"/>
    </source>
</evidence>
<keyword evidence="2" id="KW-0812">Transmembrane</keyword>
<gene>
    <name evidence="3" type="ORF">GGQ88_002012</name>
</gene>
<reference evidence="3 4" key="1">
    <citation type="submission" date="2020-08" db="EMBL/GenBank/DDBJ databases">
        <title>Genomic Encyclopedia of Type Strains, Phase IV (KMG-IV): sequencing the most valuable type-strain genomes for metagenomic binning, comparative biology and taxonomic classification.</title>
        <authorList>
            <person name="Goeker M."/>
        </authorList>
    </citation>
    <scope>NUCLEOTIDE SEQUENCE [LARGE SCALE GENOMIC DNA]</scope>
    <source>
        <strain evidence="3 4">DSM 14552</strain>
    </source>
</reference>
<dbReference type="AlphaFoldDB" id="A0A7W5ZX50"/>
<dbReference type="EMBL" id="JACICY010000004">
    <property type="protein sequence ID" value="MBB3860743.1"/>
    <property type="molecule type" value="Genomic_DNA"/>
</dbReference>
<feature type="transmembrane region" description="Helical" evidence="2">
    <location>
        <begin position="74"/>
        <end position="94"/>
    </location>
</feature>
<dbReference type="RefSeq" id="WP_183613006.1">
    <property type="nucleotide sequence ID" value="NZ_JACICY010000004.1"/>
</dbReference>
<dbReference type="Proteomes" id="UP000562395">
    <property type="component" value="Unassembled WGS sequence"/>
</dbReference>